<accession>A0AAW1V901</accession>
<feature type="chain" id="PRO_5043833735" description="Peptidase S8 pro-domain domain-containing protein" evidence="1">
    <location>
        <begin position="22"/>
        <end position="159"/>
    </location>
</feature>
<protein>
    <recommendedName>
        <fullName evidence="2">Peptidase S8 pro-domain domain-containing protein</fullName>
    </recommendedName>
</protein>
<dbReference type="InterPro" id="IPR038466">
    <property type="entry name" value="S8_pro-domain_sf"/>
</dbReference>
<feature type="signal peptide" evidence="1">
    <location>
        <begin position="1"/>
        <end position="21"/>
    </location>
</feature>
<name>A0AAW1V901_9CUCU</name>
<reference evidence="3 4" key="1">
    <citation type="submission" date="2023-03" db="EMBL/GenBank/DDBJ databases">
        <title>Genome insight into feeding habits of ladybird beetles.</title>
        <authorList>
            <person name="Li H.-S."/>
            <person name="Huang Y.-H."/>
            <person name="Pang H."/>
        </authorList>
    </citation>
    <scope>NUCLEOTIDE SEQUENCE [LARGE SCALE GENOMIC DNA]</scope>
    <source>
        <strain evidence="3">SYSU_2023b</strain>
        <tissue evidence="3">Whole body</tissue>
    </source>
</reference>
<evidence type="ECO:0000256" key="1">
    <source>
        <dbReference type="SAM" id="SignalP"/>
    </source>
</evidence>
<dbReference type="InterPro" id="IPR032815">
    <property type="entry name" value="S8_pro-domain"/>
</dbReference>
<evidence type="ECO:0000313" key="4">
    <source>
        <dbReference type="Proteomes" id="UP001431783"/>
    </source>
</evidence>
<comment type="caution">
    <text evidence="3">The sequence shown here is derived from an EMBL/GenBank/DDBJ whole genome shotgun (WGS) entry which is preliminary data.</text>
</comment>
<dbReference type="AlphaFoldDB" id="A0AAW1V901"/>
<dbReference type="Pfam" id="PF16470">
    <property type="entry name" value="S8_pro-domain"/>
    <property type="match status" value="1"/>
</dbReference>
<keyword evidence="4" id="KW-1185">Reference proteome</keyword>
<dbReference type="SUPFAM" id="SSF54897">
    <property type="entry name" value="Protease propeptides/inhibitors"/>
    <property type="match status" value="1"/>
</dbReference>
<dbReference type="Proteomes" id="UP001431783">
    <property type="component" value="Unassembled WGS sequence"/>
</dbReference>
<keyword evidence="1" id="KW-0732">Signal</keyword>
<sequence>MPLTLRPKHLLLVTILSLATGADVFSNSFLVRFKRDVGKIQAHQVAQRHGFVSMGPVLGSSREFHFVSHAIPVARTRRSVLHTRRLKVDPLVREIIAFSRHSIYGGNSNLIWQIRGNMSQNGISTESVLFDLLLWELCGWRTVNIIRSSYGVVFHRNSC</sequence>
<dbReference type="Gene3D" id="3.30.70.850">
    <property type="entry name" value="Peptidase S8, pro-domain"/>
    <property type="match status" value="1"/>
</dbReference>
<evidence type="ECO:0000313" key="3">
    <source>
        <dbReference type="EMBL" id="KAK9891190.1"/>
    </source>
</evidence>
<gene>
    <name evidence="3" type="ORF">WA026_013506</name>
</gene>
<organism evidence="3 4">
    <name type="scientific">Henosepilachna vigintioctopunctata</name>
    <dbReference type="NCBI Taxonomy" id="420089"/>
    <lineage>
        <taxon>Eukaryota</taxon>
        <taxon>Metazoa</taxon>
        <taxon>Ecdysozoa</taxon>
        <taxon>Arthropoda</taxon>
        <taxon>Hexapoda</taxon>
        <taxon>Insecta</taxon>
        <taxon>Pterygota</taxon>
        <taxon>Neoptera</taxon>
        <taxon>Endopterygota</taxon>
        <taxon>Coleoptera</taxon>
        <taxon>Polyphaga</taxon>
        <taxon>Cucujiformia</taxon>
        <taxon>Coccinelloidea</taxon>
        <taxon>Coccinellidae</taxon>
        <taxon>Epilachninae</taxon>
        <taxon>Epilachnini</taxon>
        <taxon>Henosepilachna</taxon>
    </lineage>
</organism>
<feature type="domain" description="Peptidase S8 pro-domain" evidence="2">
    <location>
        <begin position="28"/>
        <end position="93"/>
    </location>
</feature>
<dbReference type="EMBL" id="JARQZJ010000127">
    <property type="protein sequence ID" value="KAK9891190.1"/>
    <property type="molecule type" value="Genomic_DNA"/>
</dbReference>
<proteinExistence type="predicted"/>
<evidence type="ECO:0000259" key="2">
    <source>
        <dbReference type="Pfam" id="PF16470"/>
    </source>
</evidence>